<evidence type="ECO:0000256" key="1">
    <source>
        <dbReference type="ARBA" id="ARBA00004123"/>
    </source>
</evidence>
<evidence type="ECO:0000256" key="4">
    <source>
        <dbReference type="ARBA" id="ARBA00023172"/>
    </source>
</evidence>
<dbReference type="GO" id="GO:0003677">
    <property type="term" value="F:DNA binding"/>
    <property type="evidence" value="ECO:0007669"/>
    <property type="project" value="InterPro"/>
</dbReference>
<dbReference type="InterPro" id="IPR043087">
    <property type="entry name" value="Eme1_nucdom_sub2"/>
</dbReference>
<dbReference type="FunFam" id="1.10.150.670:FF:000002">
    <property type="entry name" value="Crossover junction endonuclease EME1"/>
    <property type="match status" value="1"/>
</dbReference>
<evidence type="ECO:0000259" key="8">
    <source>
        <dbReference type="SMART" id="SM00891"/>
    </source>
</evidence>
<reference evidence="9" key="3">
    <citation type="submission" date="2025-09" db="UniProtKB">
        <authorList>
            <consortium name="Ensembl"/>
        </authorList>
    </citation>
    <scope>IDENTIFICATION</scope>
</reference>
<dbReference type="Proteomes" id="UP000694395">
    <property type="component" value="Chromosome 23"/>
</dbReference>
<evidence type="ECO:0000313" key="10">
    <source>
        <dbReference type="Proteomes" id="UP000694395"/>
    </source>
</evidence>
<dbReference type="PANTHER" id="PTHR21077:SF7">
    <property type="entry name" value="CROSSOVER JUNCTION ENDONUCLEASE EME1"/>
    <property type="match status" value="1"/>
</dbReference>
<dbReference type="GO" id="GO:0031573">
    <property type="term" value="P:mitotic intra-S DNA damage checkpoint signaling"/>
    <property type="evidence" value="ECO:0007669"/>
    <property type="project" value="TreeGrafter"/>
</dbReference>
<dbReference type="GeneTree" id="ENSGT00530000063937"/>
<reference evidence="9" key="2">
    <citation type="submission" date="2025-08" db="UniProtKB">
        <authorList>
            <consortium name="Ensembl"/>
        </authorList>
    </citation>
    <scope>IDENTIFICATION</scope>
</reference>
<dbReference type="GO" id="GO:0006302">
    <property type="term" value="P:double-strand break repair"/>
    <property type="evidence" value="ECO:0007669"/>
    <property type="project" value="TreeGrafter"/>
</dbReference>
<comment type="similarity">
    <text evidence="2">Belongs to the EME1/MMS4 family.</text>
</comment>
<dbReference type="Gene3D" id="3.40.1620.30">
    <property type="entry name" value="ERCC4, Mus81-Eme1 complex, nuclease domain, subdomain 1"/>
    <property type="match status" value="1"/>
</dbReference>
<comment type="subcellular location">
    <subcellularLocation>
        <location evidence="1">Nucleus</location>
    </subcellularLocation>
</comment>
<name>A0A8C7V628_ONCMY</name>
<sequence length="628" mass="69393">MPRNGGLTALFRGRMTDFHLVSSGDPILQPYSQLVQSNNDLPLSRCTPQGDCLLCECSKPSPSRLSEAGPTMGSYSDSTSDLDEDLPVYDFLQPRCSLSQASQIHTDQPDLVVLDSSHTDLPIGLADVMMISSDDEEEDVPYIPLALRLKQRQEGLEPASSTLSNGQDNHHSSPDLPGGLGLLAPNGHSESEPLFTSYETLNSHRRKEKSGGPDWDDPEEAALPQLWPPPKPSSWARSTISPAKRKPSKMTGEEIQGSREVLRREARERQQGDKEARMLQQERQKAEKAALAEAVKALRPEECIKHMVVSVDPALLQLEGGGPLLTSLQAMGCSCAIEKQPLPRSVNWVRRTPSTQTGEVLCIPEAHTVMQVPVDDFINLIHSYTQEQRSGGADCSASLTSWILGLQARNPGRTPSLVVIDLEKYFRSQKSQNQKKFRDAVLGDEQAAVKGAVKKKRKKDEGDALPKVSRVEVEEAVVHLQLHTGVQVHFLSTWKDFSDHIAMATKAVAEAPFKREREKTGFSFYLESEWAGGQKVDKAGKGLLQVWKRQIQQLNRVSQDMASAILAAYPSPQLLNQAYSRCKSEREKLSLLSDLLIRRGEGVTSTTRRVGPELSKRLCLVMTSSDPQ</sequence>
<dbReference type="Pfam" id="PF02732">
    <property type="entry name" value="ERCC4"/>
    <property type="match status" value="1"/>
</dbReference>
<dbReference type="GO" id="GO:0000712">
    <property type="term" value="P:resolution of meiotic recombination intermediates"/>
    <property type="evidence" value="ECO:0007669"/>
    <property type="project" value="TreeGrafter"/>
</dbReference>
<feature type="compositionally biased region" description="Low complexity" evidence="7">
    <location>
        <begin position="174"/>
        <end position="187"/>
    </location>
</feature>
<evidence type="ECO:0000256" key="5">
    <source>
        <dbReference type="ARBA" id="ARBA00023204"/>
    </source>
</evidence>
<reference evidence="9" key="1">
    <citation type="submission" date="2020-07" db="EMBL/GenBank/DDBJ databases">
        <title>A long reads based de novo assembly of the rainbow trout Arlee double haploid line genome.</title>
        <authorList>
            <person name="Gao G."/>
            <person name="Palti Y."/>
        </authorList>
    </citation>
    <scope>NUCLEOTIDE SEQUENCE [LARGE SCALE GENOMIC DNA]</scope>
</reference>
<accession>A0A8C7V628</accession>
<evidence type="ECO:0000313" key="9">
    <source>
        <dbReference type="Ensembl" id="ENSOMYP00000103320.2"/>
    </source>
</evidence>
<dbReference type="Gene3D" id="4.10.800.30">
    <property type="entry name" value="ERCC4, Mus81-Eme1 complex, nuclease domain, subdomain 2"/>
    <property type="match status" value="1"/>
</dbReference>
<dbReference type="SMART" id="SM00891">
    <property type="entry name" value="ERCC4"/>
    <property type="match status" value="1"/>
</dbReference>
<dbReference type="InterPro" id="IPR006166">
    <property type="entry name" value="ERCC4_domain"/>
</dbReference>
<dbReference type="InterPro" id="IPR033310">
    <property type="entry name" value="Mms4/EME1/EME2"/>
</dbReference>
<keyword evidence="6" id="KW-0539">Nucleus</keyword>
<keyword evidence="3" id="KW-0227">DNA damage</keyword>
<proteinExistence type="inferred from homology"/>
<dbReference type="AlphaFoldDB" id="A0A8C7V628"/>
<keyword evidence="4" id="KW-0233">DNA recombination</keyword>
<dbReference type="GO" id="GO:0031297">
    <property type="term" value="P:replication fork processing"/>
    <property type="evidence" value="ECO:0007669"/>
    <property type="project" value="TreeGrafter"/>
</dbReference>
<dbReference type="GO" id="GO:0048476">
    <property type="term" value="C:Holliday junction resolvase complex"/>
    <property type="evidence" value="ECO:0007669"/>
    <property type="project" value="InterPro"/>
</dbReference>
<evidence type="ECO:0000256" key="7">
    <source>
        <dbReference type="SAM" id="MobiDB-lite"/>
    </source>
</evidence>
<dbReference type="PANTHER" id="PTHR21077">
    <property type="entry name" value="EME1 PROTEIN"/>
    <property type="match status" value="1"/>
</dbReference>
<evidence type="ECO:0000256" key="6">
    <source>
        <dbReference type="ARBA" id="ARBA00023242"/>
    </source>
</evidence>
<dbReference type="InterPro" id="IPR042530">
    <property type="entry name" value="EME1/EME2_C"/>
</dbReference>
<dbReference type="GO" id="GO:0008821">
    <property type="term" value="F:crossover junction DNA endonuclease activity"/>
    <property type="evidence" value="ECO:0007669"/>
    <property type="project" value="TreeGrafter"/>
</dbReference>
<dbReference type="InterPro" id="IPR043086">
    <property type="entry name" value="EME1_nucdom_sub1"/>
</dbReference>
<evidence type="ECO:0000256" key="2">
    <source>
        <dbReference type="ARBA" id="ARBA00005313"/>
    </source>
</evidence>
<feature type="region of interest" description="Disordered" evidence="7">
    <location>
        <begin position="153"/>
        <end position="282"/>
    </location>
</feature>
<keyword evidence="10" id="KW-1185">Reference proteome</keyword>
<dbReference type="Ensembl" id="ENSOMYT00000112047.2">
    <property type="protein sequence ID" value="ENSOMYP00000103320.2"/>
    <property type="gene ID" value="ENSOMYG00000046497.2"/>
</dbReference>
<dbReference type="Gene3D" id="1.10.150.670">
    <property type="entry name" value="Crossover junction endonuclease EME1, DNA-binding domain"/>
    <property type="match status" value="1"/>
</dbReference>
<evidence type="ECO:0000256" key="3">
    <source>
        <dbReference type="ARBA" id="ARBA00022763"/>
    </source>
</evidence>
<dbReference type="GO" id="GO:0005634">
    <property type="term" value="C:nucleus"/>
    <property type="evidence" value="ECO:0007669"/>
    <property type="project" value="UniProtKB-SubCell"/>
</dbReference>
<protein>
    <recommendedName>
        <fullName evidence="8">ERCC4 domain-containing protein</fullName>
    </recommendedName>
</protein>
<keyword evidence="5" id="KW-0234">DNA repair</keyword>
<feature type="domain" description="ERCC4" evidence="8">
    <location>
        <begin position="308"/>
        <end position="580"/>
    </location>
</feature>
<dbReference type="Pfam" id="PF21292">
    <property type="entry name" value="EME1-MUS81_C"/>
    <property type="match status" value="1"/>
</dbReference>
<feature type="compositionally biased region" description="Basic and acidic residues" evidence="7">
    <location>
        <begin position="256"/>
        <end position="282"/>
    </location>
</feature>
<organism evidence="9 10">
    <name type="scientific">Oncorhynchus mykiss</name>
    <name type="common">Rainbow trout</name>
    <name type="synonym">Salmo gairdneri</name>
    <dbReference type="NCBI Taxonomy" id="8022"/>
    <lineage>
        <taxon>Eukaryota</taxon>
        <taxon>Metazoa</taxon>
        <taxon>Chordata</taxon>
        <taxon>Craniata</taxon>
        <taxon>Vertebrata</taxon>
        <taxon>Euteleostomi</taxon>
        <taxon>Actinopterygii</taxon>
        <taxon>Neopterygii</taxon>
        <taxon>Teleostei</taxon>
        <taxon>Protacanthopterygii</taxon>
        <taxon>Salmoniformes</taxon>
        <taxon>Salmonidae</taxon>
        <taxon>Salmoninae</taxon>
        <taxon>Oncorhynchus</taxon>
    </lineage>
</organism>
<dbReference type="FunFam" id="3.40.1620.30:FF:000001">
    <property type="entry name" value="Essential meiotic structure-specific endonuclease 1"/>
    <property type="match status" value="1"/>
</dbReference>